<dbReference type="Proteomes" id="UP000177958">
    <property type="component" value="Unassembled WGS sequence"/>
</dbReference>
<comment type="subunit">
    <text evidence="5">Part of the 50S ribosomal subunit.</text>
</comment>
<dbReference type="PROSITE" id="PS01108">
    <property type="entry name" value="RIBOSOMAL_L24"/>
    <property type="match status" value="1"/>
</dbReference>
<evidence type="ECO:0000256" key="3">
    <source>
        <dbReference type="ARBA" id="ARBA00023274"/>
    </source>
</evidence>
<accession>A0A1F6D825</accession>
<dbReference type="InterPro" id="IPR003256">
    <property type="entry name" value="Ribosomal_uL24"/>
</dbReference>
<dbReference type="InterPro" id="IPR005824">
    <property type="entry name" value="KOW"/>
</dbReference>
<keyword evidence="5" id="KW-0694">RNA-binding</keyword>
<keyword evidence="3 5" id="KW-0687">Ribonucleoprotein</keyword>
<dbReference type="CDD" id="cd06089">
    <property type="entry name" value="KOW_RPL26"/>
    <property type="match status" value="1"/>
</dbReference>
<dbReference type="HAMAP" id="MF_01326_B">
    <property type="entry name" value="Ribosomal_uL24_B"/>
    <property type="match status" value="1"/>
</dbReference>
<dbReference type="Pfam" id="PF00467">
    <property type="entry name" value="KOW"/>
    <property type="match status" value="1"/>
</dbReference>
<evidence type="ECO:0000256" key="4">
    <source>
        <dbReference type="ARBA" id="ARBA00035206"/>
    </source>
</evidence>
<dbReference type="SMART" id="SM00739">
    <property type="entry name" value="KOW"/>
    <property type="match status" value="1"/>
</dbReference>
<keyword evidence="5" id="KW-0699">rRNA-binding</keyword>
<dbReference type="GO" id="GO:0006412">
    <property type="term" value="P:translation"/>
    <property type="evidence" value="ECO:0007669"/>
    <property type="project" value="UniProtKB-UniRule"/>
</dbReference>
<gene>
    <name evidence="5" type="primary">rplX</name>
    <name evidence="8" type="ORF">A2853_03965</name>
</gene>
<evidence type="ECO:0000256" key="2">
    <source>
        <dbReference type="ARBA" id="ARBA00022980"/>
    </source>
</evidence>
<protein>
    <recommendedName>
        <fullName evidence="4 5">Large ribosomal subunit protein uL24</fullName>
    </recommendedName>
</protein>
<dbReference type="InterPro" id="IPR057264">
    <property type="entry name" value="Ribosomal_uL24_C"/>
</dbReference>
<dbReference type="GO" id="GO:0005840">
    <property type="term" value="C:ribosome"/>
    <property type="evidence" value="ECO:0007669"/>
    <property type="project" value="UniProtKB-KW"/>
</dbReference>
<dbReference type="EMBL" id="MFKX01000026">
    <property type="protein sequence ID" value="OGG57487.1"/>
    <property type="molecule type" value="Genomic_DNA"/>
</dbReference>
<sequence>MKLKKGDTVVVISGKDRGKSGTIVRVLPKENRILIDGVNVMKRHRRPSSQNRKGQIIDRAMPIHASNVMMADPKTGKPTRVRITRNKDGVRERVAVKSGQTLK</sequence>
<evidence type="ECO:0000256" key="6">
    <source>
        <dbReference type="RuleBase" id="RU003477"/>
    </source>
</evidence>
<dbReference type="GO" id="GO:0003735">
    <property type="term" value="F:structural constituent of ribosome"/>
    <property type="evidence" value="ECO:0007669"/>
    <property type="project" value="InterPro"/>
</dbReference>
<evidence type="ECO:0000256" key="1">
    <source>
        <dbReference type="ARBA" id="ARBA00010618"/>
    </source>
</evidence>
<dbReference type="GO" id="GO:1990904">
    <property type="term" value="C:ribonucleoprotein complex"/>
    <property type="evidence" value="ECO:0007669"/>
    <property type="project" value="UniProtKB-KW"/>
</dbReference>
<name>A0A1F6D825_9BACT</name>
<reference evidence="8 9" key="1">
    <citation type="journal article" date="2016" name="Nat. Commun.">
        <title>Thousands of microbial genomes shed light on interconnected biogeochemical processes in an aquifer system.</title>
        <authorList>
            <person name="Anantharaman K."/>
            <person name="Brown C.T."/>
            <person name="Hug L.A."/>
            <person name="Sharon I."/>
            <person name="Castelle C.J."/>
            <person name="Probst A.J."/>
            <person name="Thomas B.C."/>
            <person name="Singh A."/>
            <person name="Wilkins M.J."/>
            <person name="Karaoz U."/>
            <person name="Brodie E.L."/>
            <person name="Williams K.H."/>
            <person name="Hubbard S.S."/>
            <person name="Banfield J.F."/>
        </authorList>
    </citation>
    <scope>NUCLEOTIDE SEQUENCE [LARGE SCALE GENOMIC DNA]</scope>
</reference>
<dbReference type="Gene3D" id="2.30.30.30">
    <property type="match status" value="1"/>
</dbReference>
<comment type="function">
    <text evidence="5">One of the proteins that surrounds the polypeptide exit tunnel on the outside of the subunit.</text>
</comment>
<feature type="domain" description="KOW" evidence="7">
    <location>
        <begin position="2"/>
        <end position="29"/>
    </location>
</feature>
<organism evidence="8 9">
    <name type="scientific">Candidatus Kaiserbacteria bacterium RIFCSPHIGHO2_01_FULL_55_17</name>
    <dbReference type="NCBI Taxonomy" id="1798484"/>
    <lineage>
        <taxon>Bacteria</taxon>
        <taxon>Candidatus Kaiseribacteriota</taxon>
    </lineage>
</organism>
<dbReference type="InterPro" id="IPR005825">
    <property type="entry name" value="Ribosomal_uL24_CS"/>
</dbReference>
<dbReference type="InterPro" id="IPR014722">
    <property type="entry name" value="Rib_uL2_dom2"/>
</dbReference>
<comment type="function">
    <text evidence="5">One of two assembly initiator proteins, it binds directly to the 5'-end of the 23S rRNA, where it nucleates assembly of the 50S subunit.</text>
</comment>
<evidence type="ECO:0000313" key="9">
    <source>
        <dbReference type="Proteomes" id="UP000177958"/>
    </source>
</evidence>
<evidence type="ECO:0000313" key="8">
    <source>
        <dbReference type="EMBL" id="OGG57487.1"/>
    </source>
</evidence>
<dbReference type="NCBIfam" id="TIGR01079">
    <property type="entry name" value="rplX_bact"/>
    <property type="match status" value="1"/>
</dbReference>
<proteinExistence type="inferred from homology"/>
<dbReference type="Pfam" id="PF17136">
    <property type="entry name" value="ribosomal_L24"/>
    <property type="match status" value="1"/>
</dbReference>
<dbReference type="InterPro" id="IPR008991">
    <property type="entry name" value="Translation_prot_SH3-like_sf"/>
</dbReference>
<evidence type="ECO:0000259" key="7">
    <source>
        <dbReference type="SMART" id="SM00739"/>
    </source>
</evidence>
<dbReference type="AlphaFoldDB" id="A0A1F6D825"/>
<dbReference type="SUPFAM" id="SSF50104">
    <property type="entry name" value="Translation proteins SH3-like domain"/>
    <property type="match status" value="1"/>
</dbReference>
<dbReference type="PANTHER" id="PTHR12903">
    <property type="entry name" value="MITOCHONDRIAL RIBOSOMAL PROTEIN L24"/>
    <property type="match status" value="1"/>
</dbReference>
<comment type="caution">
    <text evidence="8">The sequence shown here is derived from an EMBL/GenBank/DDBJ whole genome shotgun (WGS) entry which is preliminary data.</text>
</comment>
<evidence type="ECO:0000256" key="5">
    <source>
        <dbReference type="HAMAP-Rule" id="MF_01326"/>
    </source>
</evidence>
<dbReference type="InterPro" id="IPR041988">
    <property type="entry name" value="Ribosomal_uL24_KOW"/>
</dbReference>
<dbReference type="GO" id="GO:0019843">
    <property type="term" value="F:rRNA binding"/>
    <property type="evidence" value="ECO:0007669"/>
    <property type="project" value="UniProtKB-UniRule"/>
</dbReference>
<keyword evidence="2 5" id="KW-0689">Ribosomal protein</keyword>
<comment type="similarity">
    <text evidence="1 5 6">Belongs to the universal ribosomal protein uL24 family.</text>
</comment>